<evidence type="ECO:0000256" key="4">
    <source>
        <dbReference type="SAM" id="MobiDB-lite"/>
    </source>
</evidence>
<proteinExistence type="inferred from homology"/>
<dbReference type="Ensembl" id="ENSLBET00000024582.1">
    <property type="protein sequence ID" value="ENSLBEP00000023360.1"/>
    <property type="gene ID" value="ENSLBEG00000017905.1"/>
</dbReference>
<keyword evidence="3" id="KW-0342">GTP-binding</keyword>
<dbReference type="GO" id="GO:0005525">
    <property type="term" value="F:GTP binding"/>
    <property type="evidence" value="ECO:0007669"/>
    <property type="project" value="UniProtKB-KW"/>
</dbReference>
<dbReference type="CDD" id="cd01852">
    <property type="entry name" value="AIG1"/>
    <property type="match status" value="1"/>
</dbReference>
<dbReference type="PANTHER" id="PTHR10903:SF188">
    <property type="entry name" value="GTPASE IMAP FAMILY MEMBER 2-LIKE-RELATED"/>
    <property type="match status" value="1"/>
</dbReference>
<accession>A0A3Q3MRY5</accession>
<protein>
    <recommendedName>
        <fullName evidence="5">AIG1-type G domain-containing protein</fullName>
    </recommendedName>
</protein>
<dbReference type="STRING" id="56723.ENSLBEP00000023360"/>
<feature type="region of interest" description="Disordered" evidence="4">
    <location>
        <begin position="361"/>
        <end position="392"/>
    </location>
</feature>
<evidence type="ECO:0000256" key="1">
    <source>
        <dbReference type="ARBA" id="ARBA00008535"/>
    </source>
</evidence>
<dbReference type="Pfam" id="PF04548">
    <property type="entry name" value="AIG1"/>
    <property type="match status" value="1"/>
</dbReference>
<feature type="domain" description="AIG1-type G" evidence="5">
    <location>
        <begin position="30"/>
        <end position="233"/>
    </location>
</feature>
<reference evidence="6" key="1">
    <citation type="submission" date="2025-08" db="UniProtKB">
        <authorList>
            <consortium name="Ensembl"/>
        </authorList>
    </citation>
    <scope>IDENTIFICATION</scope>
</reference>
<evidence type="ECO:0000259" key="5">
    <source>
        <dbReference type="PROSITE" id="PS51720"/>
    </source>
</evidence>
<evidence type="ECO:0000313" key="7">
    <source>
        <dbReference type="Proteomes" id="UP000261660"/>
    </source>
</evidence>
<keyword evidence="7" id="KW-1185">Reference proteome</keyword>
<feature type="region of interest" description="Disordered" evidence="4">
    <location>
        <begin position="257"/>
        <end position="289"/>
    </location>
</feature>
<dbReference type="InterPro" id="IPR045058">
    <property type="entry name" value="GIMA/IAN/Toc"/>
</dbReference>
<organism evidence="6 7">
    <name type="scientific">Labrus bergylta</name>
    <name type="common">ballan wrasse</name>
    <dbReference type="NCBI Taxonomy" id="56723"/>
    <lineage>
        <taxon>Eukaryota</taxon>
        <taxon>Metazoa</taxon>
        <taxon>Chordata</taxon>
        <taxon>Craniata</taxon>
        <taxon>Vertebrata</taxon>
        <taxon>Euteleostomi</taxon>
        <taxon>Actinopterygii</taxon>
        <taxon>Neopterygii</taxon>
        <taxon>Teleostei</taxon>
        <taxon>Neoteleostei</taxon>
        <taxon>Acanthomorphata</taxon>
        <taxon>Eupercaria</taxon>
        <taxon>Labriformes</taxon>
        <taxon>Labridae</taxon>
        <taxon>Labrus</taxon>
    </lineage>
</organism>
<evidence type="ECO:0000313" key="6">
    <source>
        <dbReference type="Ensembl" id="ENSLBEP00000023360.1"/>
    </source>
</evidence>
<dbReference type="InterPro" id="IPR027417">
    <property type="entry name" value="P-loop_NTPase"/>
</dbReference>
<evidence type="ECO:0000256" key="2">
    <source>
        <dbReference type="ARBA" id="ARBA00022741"/>
    </source>
</evidence>
<dbReference type="InParanoid" id="A0A3Q3MRY5"/>
<dbReference type="Proteomes" id="UP000261660">
    <property type="component" value="Unplaced"/>
</dbReference>
<dbReference type="PANTHER" id="PTHR10903">
    <property type="entry name" value="GTPASE, IMAP FAMILY MEMBER-RELATED"/>
    <property type="match status" value="1"/>
</dbReference>
<dbReference type="GeneTree" id="ENSGT01120000271858"/>
<dbReference type="AlphaFoldDB" id="A0A3Q3MRY5"/>
<name>A0A3Q3MRY5_9LABR</name>
<dbReference type="Gene3D" id="3.40.50.300">
    <property type="entry name" value="P-loop containing nucleotide triphosphate hydrolases"/>
    <property type="match status" value="1"/>
</dbReference>
<sequence>MINPHLQEIITLCGNRYLMQENLEHQEPNQEGLRIVLIGKTGCGKSSSGNTILGKKTFMSKLGQKSVTKHCQKEHCEVDGRPVTVVDTPGLFDNSLSNEEVYEELIKCISLLAPGPHVFLLVLNICRFTPEEKETLQFIKKGFGRNADKFTIVLLTGGDSLKHENMSTEEYIATGCDEAFKKLIADCGGRYHVFDNRDDKNKTQVSELITKIEEMVRTNGGSCYTNEMLIEREEEMKREMEGLKIKHEDEMKAMKEQRENINKEKEVRRKEQKKREEQDMMRKQKEEIQRQDWEQKFAILEKKKQSESEQDDTIDRRLEEAREELKKERDKWEKKLKDWWADRFQENEQIRHEEEIKRKKLQEEYKKEREENERKRQEEDRIGKQQKEKEKKAFEEKYNKKLLVGCQVF</sequence>
<keyword evidence="2" id="KW-0547">Nucleotide-binding</keyword>
<dbReference type="FunFam" id="3.40.50.300:FF:000366">
    <property type="entry name" value="GTPase, IMAP family member 2"/>
    <property type="match status" value="1"/>
</dbReference>
<dbReference type="InterPro" id="IPR006703">
    <property type="entry name" value="G_AIG1"/>
</dbReference>
<dbReference type="SUPFAM" id="SSF52540">
    <property type="entry name" value="P-loop containing nucleoside triphosphate hydrolases"/>
    <property type="match status" value="1"/>
</dbReference>
<dbReference type="PROSITE" id="PS51720">
    <property type="entry name" value="G_AIG1"/>
    <property type="match status" value="1"/>
</dbReference>
<comment type="similarity">
    <text evidence="1">Belongs to the TRAFAC class TrmE-Era-EngA-EngB-Septin-like GTPase superfamily. AIG1/Toc34/Toc159-like paraseptin GTPase family. IAN subfamily.</text>
</comment>
<dbReference type="FunCoup" id="A0A3Q3MRY5">
    <property type="interactions" value="61"/>
</dbReference>
<reference evidence="6" key="2">
    <citation type="submission" date="2025-09" db="UniProtKB">
        <authorList>
            <consortium name="Ensembl"/>
        </authorList>
    </citation>
    <scope>IDENTIFICATION</scope>
</reference>
<evidence type="ECO:0000256" key="3">
    <source>
        <dbReference type="ARBA" id="ARBA00023134"/>
    </source>
</evidence>